<keyword evidence="5" id="KW-0051">Antiviral defense</keyword>
<evidence type="ECO:0000256" key="2">
    <source>
        <dbReference type="ARBA" id="ARBA00022737"/>
    </source>
</evidence>
<dbReference type="SMART" id="SM00028">
    <property type="entry name" value="TPR"/>
    <property type="match status" value="6"/>
</dbReference>
<dbReference type="InterPro" id="IPR019734">
    <property type="entry name" value="TPR_rpt"/>
</dbReference>
<evidence type="ECO:0000256" key="1">
    <source>
        <dbReference type="ARBA" id="ARBA00022588"/>
    </source>
</evidence>
<comment type="similarity">
    <text evidence="6">Belongs to the IFIT family.</text>
</comment>
<dbReference type="Pfam" id="PF13181">
    <property type="entry name" value="TPR_8"/>
    <property type="match status" value="1"/>
</dbReference>
<gene>
    <name evidence="8" type="ORF">E5288_WYG009209</name>
</gene>
<evidence type="ECO:0000256" key="7">
    <source>
        <dbReference type="PROSITE-ProRule" id="PRU00339"/>
    </source>
</evidence>
<dbReference type="Pfam" id="PF07719">
    <property type="entry name" value="TPR_2"/>
    <property type="match status" value="1"/>
</dbReference>
<dbReference type="FunFam" id="1.25.40.10:FF:000036">
    <property type="entry name" value="interferon-induced protein with tetratricopeptide repeats 5"/>
    <property type="match status" value="1"/>
</dbReference>
<dbReference type="Pfam" id="PF13424">
    <property type="entry name" value="TPR_12"/>
    <property type="match status" value="1"/>
</dbReference>
<dbReference type="PANTHER" id="PTHR10271:SF34">
    <property type="entry name" value="INTERFERON-INDUCED PROTEIN WITH TETRATRICOPEPTIDE REPEATS 1"/>
    <property type="match status" value="1"/>
</dbReference>
<keyword evidence="4" id="KW-0391">Immunity</keyword>
<dbReference type="Gene3D" id="1.25.40.10">
    <property type="entry name" value="Tetratricopeptide repeat domain"/>
    <property type="match status" value="3"/>
</dbReference>
<evidence type="ECO:0000256" key="6">
    <source>
        <dbReference type="ARBA" id="ARBA00038336"/>
    </source>
</evidence>
<evidence type="ECO:0000313" key="8">
    <source>
        <dbReference type="EMBL" id="MXQ80525.1"/>
    </source>
</evidence>
<dbReference type="PANTHER" id="PTHR10271">
    <property type="entry name" value="INTERFERON-INDUCED PROTEIN WITH TETRATRICOPEPTIDE REPEATS"/>
    <property type="match status" value="1"/>
</dbReference>
<dbReference type="GO" id="GO:0005829">
    <property type="term" value="C:cytosol"/>
    <property type="evidence" value="ECO:0007669"/>
    <property type="project" value="TreeGrafter"/>
</dbReference>
<evidence type="ECO:0000256" key="3">
    <source>
        <dbReference type="ARBA" id="ARBA00022803"/>
    </source>
</evidence>
<evidence type="ECO:0008006" key="10">
    <source>
        <dbReference type="Google" id="ProtNLM"/>
    </source>
</evidence>
<dbReference type="GO" id="GO:0003723">
    <property type="term" value="F:RNA binding"/>
    <property type="evidence" value="ECO:0007669"/>
    <property type="project" value="TreeGrafter"/>
</dbReference>
<dbReference type="Proteomes" id="UP000322234">
    <property type="component" value="Unassembled WGS sequence"/>
</dbReference>
<sequence>MRKIVKLIYQIPEKTEELAFPLGLYKADEDQLKDKLLLLRCHFTWDLIIAETEIPDLENRVLEEITFLDIKYNVGIYNLLAYVKHLRGQNEEALKSLQKAEDLSQQEHANQSEVRSLVTWGNYAWLHYHMGQQAEAQIYLDKVKNTCRKLGNSSSYRMACPQMDCEEGWALLKCGGKNYERAKVCFEKALEVDPENPEFSTGYAIVVYRLEGFNKAQISAEFCLNTLKQAVKLNPNDAYIKALLGLKLQDVEQEAEGEKYIKEALTNASSKAYVFRYAAKFYRRKGVLDEALRLSKLALEETPSSAFLHHQTGLCYKSQISQIKFATNCQPKGQDKENINRIIPLAIHHLERAVQLKPTFELAYTSLAEMYAEAGDHRKADDTFQKVLCMKALDKEVLQHIHLHYGRFLEFHKKSEVDAISHYLKAIKIESPSTDRDKSINSLMKLASKKLRRNPSDIESLSILGFIHKVKGEMNEALEYYERALRLAPGLENSAVIPRH</sequence>
<dbReference type="GO" id="GO:0051607">
    <property type="term" value="P:defense response to virus"/>
    <property type="evidence" value="ECO:0007669"/>
    <property type="project" value="UniProtKB-KW"/>
</dbReference>
<reference evidence="8" key="1">
    <citation type="submission" date="2019-10" db="EMBL/GenBank/DDBJ databases">
        <title>The sequence and de novo assembly of the wild yak genome.</title>
        <authorList>
            <person name="Liu Y."/>
        </authorList>
    </citation>
    <scope>NUCLEOTIDE SEQUENCE [LARGE SCALE GENOMIC DNA]</scope>
    <source>
        <strain evidence="8">WY2019</strain>
    </source>
</reference>
<protein>
    <recommendedName>
        <fullName evidence="10">Interferon-induced protein with tetratricopeptide repeats 1</fullName>
    </recommendedName>
</protein>
<dbReference type="AlphaFoldDB" id="A0A6B0QSL6"/>
<comment type="caution">
    <text evidence="8">The sequence shown here is derived from an EMBL/GenBank/DDBJ whole genome shotgun (WGS) entry which is preliminary data.</text>
</comment>
<accession>A0A6B0QSL6</accession>
<dbReference type="Pfam" id="PF13176">
    <property type="entry name" value="TPR_7"/>
    <property type="match status" value="1"/>
</dbReference>
<dbReference type="GO" id="GO:0045087">
    <property type="term" value="P:innate immune response"/>
    <property type="evidence" value="ECO:0007669"/>
    <property type="project" value="UniProtKB-KW"/>
</dbReference>
<dbReference type="PROSITE" id="PS50005">
    <property type="entry name" value="TPR"/>
    <property type="match status" value="2"/>
</dbReference>
<keyword evidence="9" id="KW-1185">Reference proteome</keyword>
<proteinExistence type="inferred from homology"/>
<name>A0A6B0QSL6_9CETA</name>
<dbReference type="EMBL" id="VBQZ03000005">
    <property type="protein sequence ID" value="MXQ80525.1"/>
    <property type="molecule type" value="Genomic_DNA"/>
</dbReference>
<dbReference type="SUPFAM" id="SSF48452">
    <property type="entry name" value="TPR-like"/>
    <property type="match status" value="2"/>
</dbReference>
<evidence type="ECO:0000256" key="4">
    <source>
        <dbReference type="ARBA" id="ARBA00022859"/>
    </source>
</evidence>
<dbReference type="InterPro" id="IPR011990">
    <property type="entry name" value="TPR-like_helical_dom_sf"/>
</dbReference>
<feature type="repeat" description="TPR" evidence="7">
    <location>
        <begin position="458"/>
        <end position="491"/>
    </location>
</feature>
<keyword evidence="1" id="KW-0399">Innate immunity</keyword>
<keyword evidence="2" id="KW-0677">Repeat</keyword>
<keyword evidence="3 7" id="KW-0802">TPR repeat</keyword>
<evidence type="ECO:0000313" key="9">
    <source>
        <dbReference type="Proteomes" id="UP000322234"/>
    </source>
</evidence>
<dbReference type="InterPro" id="IPR013105">
    <property type="entry name" value="TPR_2"/>
</dbReference>
<organism evidence="8 9">
    <name type="scientific">Bos mutus</name>
    <name type="common">wild yak</name>
    <dbReference type="NCBI Taxonomy" id="72004"/>
    <lineage>
        <taxon>Eukaryota</taxon>
        <taxon>Metazoa</taxon>
        <taxon>Chordata</taxon>
        <taxon>Craniata</taxon>
        <taxon>Vertebrata</taxon>
        <taxon>Euteleostomi</taxon>
        <taxon>Mammalia</taxon>
        <taxon>Eutheria</taxon>
        <taxon>Laurasiatheria</taxon>
        <taxon>Artiodactyla</taxon>
        <taxon>Ruminantia</taxon>
        <taxon>Pecora</taxon>
        <taxon>Bovidae</taxon>
        <taxon>Bovinae</taxon>
        <taxon>Bos</taxon>
    </lineage>
</organism>
<evidence type="ECO:0000256" key="5">
    <source>
        <dbReference type="ARBA" id="ARBA00023118"/>
    </source>
</evidence>
<feature type="repeat" description="TPR" evidence="7">
    <location>
        <begin position="361"/>
        <end position="394"/>
    </location>
</feature>
<dbReference type="PROSITE" id="PS50293">
    <property type="entry name" value="TPR_REGION"/>
    <property type="match status" value="1"/>
</dbReference>